<reference evidence="10 11" key="1">
    <citation type="submission" date="2016-11" db="EMBL/GenBank/DDBJ databases">
        <authorList>
            <person name="Jaros S."/>
            <person name="Januszkiewicz K."/>
            <person name="Wedrychowicz H."/>
        </authorList>
    </citation>
    <scope>NUCLEOTIDE SEQUENCE [LARGE SCALE GENOMIC DNA]</scope>
    <source>
        <strain evidence="10 11">CGMCC 1.6102</strain>
    </source>
</reference>
<evidence type="ECO:0000256" key="6">
    <source>
        <dbReference type="ARBA" id="ARBA00047941"/>
    </source>
</evidence>
<dbReference type="RefSeq" id="WP_073094231.1">
    <property type="nucleotide sequence ID" value="NZ_FRCY01000004.1"/>
</dbReference>
<dbReference type="InterPro" id="IPR026669">
    <property type="entry name" value="Arsenite_MeTrfase-like"/>
</dbReference>
<proteinExistence type="inferred from homology"/>
<feature type="domain" description="Methyltransferase" evidence="9">
    <location>
        <begin position="70"/>
        <end position="216"/>
    </location>
</feature>
<comment type="similarity">
    <text evidence="3">Belongs to the methyltransferase superfamily. Arsenite methyltransferase family.</text>
</comment>
<organism evidence="10 11">
    <name type="scientific">Cyclobacterium lianum</name>
    <dbReference type="NCBI Taxonomy" id="388280"/>
    <lineage>
        <taxon>Bacteria</taxon>
        <taxon>Pseudomonadati</taxon>
        <taxon>Bacteroidota</taxon>
        <taxon>Cytophagia</taxon>
        <taxon>Cytophagales</taxon>
        <taxon>Cyclobacteriaceae</taxon>
        <taxon>Cyclobacterium</taxon>
    </lineage>
</organism>
<evidence type="ECO:0000256" key="3">
    <source>
        <dbReference type="ARBA" id="ARBA00034487"/>
    </source>
</evidence>
<evidence type="ECO:0000256" key="5">
    <source>
        <dbReference type="ARBA" id="ARBA00034545"/>
    </source>
</evidence>
<keyword evidence="11" id="KW-1185">Reference proteome</keyword>
<gene>
    <name evidence="10" type="ORF">SAMN04488057_104181</name>
</gene>
<keyword evidence="1 10" id="KW-0808">Transferase</keyword>
<protein>
    <recommendedName>
        <fullName evidence="5">Arsenite methyltransferase</fullName>
        <ecNumber evidence="4">2.1.1.137</ecNumber>
    </recommendedName>
</protein>
<comment type="catalytic activity">
    <reaction evidence="8">
        <text>arsenic triglutathione + 3 [thioredoxin]-dithiol + 3 S-adenosyl-L-methionine = trimethylarsine + 3 [thioredoxin]-disulfide + 3 glutathione + 3 S-adenosyl-L-homocysteine + 3 H(+)</text>
        <dbReference type="Rhea" id="RHEA:69432"/>
        <dbReference type="Rhea" id="RHEA-COMP:10698"/>
        <dbReference type="Rhea" id="RHEA-COMP:10700"/>
        <dbReference type="ChEBI" id="CHEBI:15378"/>
        <dbReference type="ChEBI" id="CHEBI:27130"/>
        <dbReference type="ChEBI" id="CHEBI:29950"/>
        <dbReference type="ChEBI" id="CHEBI:50058"/>
        <dbReference type="ChEBI" id="CHEBI:57856"/>
        <dbReference type="ChEBI" id="CHEBI:57925"/>
        <dbReference type="ChEBI" id="CHEBI:59789"/>
        <dbReference type="ChEBI" id="CHEBI:183640"/>
        <dbReference type="EC" id="2.1.1.137"/>
    </reaction>
</comment>
<dbReference type="SUPFAM" id="SSF53335">
    <property type="entry name" value="S-adenosyl-L-methionine-dependent methyltransferases"/>
    <property type="match status" value="1"/>
</dbReference>
<evidence type="ECO:0000313" key="10">
    <source>
        <dbReference type="EMBL" id="SHM87565.1"/>
    </source>
</evidence>
<dbReference type="AlphaFoldDB" id="A0A1M7M9Y3"/>
<dbReference type="InterPro" id="IPR025714">
    <property type="entry name" value="Methyltranfer_dom"/>
</dbReference>
<dbReference type="PANTHER" id="PTHR43675">
    <property type="entry name" value="ARSENITE METHYLTRANSFERASE"/>
    <property type="match status" value="1"/>
</dbReference>
<dbReference type="EMBL" id="FRCY01000004">
    <property type="protein sequence ID" value="SHM87565.1"/>
    <property type="molecule type" value="Genomic_DNA"/>
</dbReference>
<dbReference type="Pfam" id="PF13847">
    <property type="entry name" value="Methyltransf_31"/>
    <property type="match status" value="1"/>
</dbReference>
<evidence type="ECO:0000256" key="8">
    <source>
        <dbReference type="ARBA" id="ARBA00048428"/>
    </source>
</evidence>
<accession>A0A1M7M9Y3</accession>
<evidence type="ECO:0000256" key="1">
    <source>
        <dbReference type="ARBA" id="ARBA00022679"/>
    </source>
</evidence>
<keyword evidence="2" id="KW-0949">S-adenosyl-L-methionine</keyword>
<sequence length="292" mass="31199">MSTSEGLKKLIQKKYSEIAHQESGSCCSGAAGTEEVYHLMTDDYAKVEGYHAAADLGLGCGLPTQFAKIQKGDTVIDLGSGAGNDCFVARHETGAQGKVIGIDFTAPMIRKARINAEKLGYNNVEFRQGDIEDMPVSDNVADVIVSNCVLNLVPDKQKVIGEIYRTLKPGGHFSISDIVLVGDLPEALKTDAEMYAGCVSGAILKNNYIAYIQEAGFIDIAIQKEKPITLPDSILDRYMDADQKADFKSGETGIFSITVFAKKPGIKLLKTLANAIGDQTSTCVPGNSSGCC</sequence>
<dbReference type="OrthoDB" id="9770553at2"/>
<comment type="catalytic activity">
    <reaction evidence="7">
        <text>arsenic triglutathione + 2 [thioredoxin]-dithiol + 2 S-adenosyl-L-methionine + H2O = dimethylarsinous acid + 2 [thioredoxin]-disulfide + 3 glutathione + 2 S-adenosyl-L-homocysteine + 2 H(+)</text>
        <dbReference type="Rhea" id="RHEA:69464"/>
        <dbReference type="Rhea" id="RHEA-COMP:10698"/>
        <dbReference type="Rhea" id="RHEA-COMP:10700"/>
        <dbReference type="ChEBI" id="CHEBI:15377"/>
        <dbReference type="ChEBI" id="CHEBI:15378"/>
        <dbReference type="ChEBI" id="CHEBI:23808"/>
        <dbReference type="ChEBI" id="CHEBI:29950"/>
        <dbReference type="ChEBI" id="CHEBI:50058"/>
        <dbReference type="ChEBI" id="CHEBI:57856"/>
        <dbReference type="ChEBI" id="CHEBI:57925"/>
        <dbReference type="ChEBI" id="CHEBI:59789"/>
        <dbReference type="ChEBI" id="CHEBI:183640"/>
        <dbReference type="EC" id="2.1.1.137"/>
    </reaction>
</comment>
<evidence type="ECO:0000256" key="7">
    <source>
        <dbReference type="ARBA" id="ARBA00047943"/>
    </source>
</evidence>
<dbReference type="PANTHER" id="PTHR43675:SF8">
    <property type="entry name" value="ARSENITE METHYLTRANSFERASE"/>
    <property type="match status" value="1"/>
</dbReference>
<evidence type="ECO:0000313" key="11">
    <source>
        <dbReference type="Proteomes" id="UP000184513"/>
    </source>
</evidence>
<dbReference type="GO" id="GO:0032259">
    <property type="term" value="P:methylation"/>
    <property type="evidence" value="ECO:0007669"/>
    <property type="project" value="UniProtKB-KW"/>
</dbReference>
<evidence type="ECO:0000256" key="4">
    <source>
        <dbReference type="ARBA" id="ARBA00034521"/>
    </source>
</evidence>
<dbReference type="Proteomes" id="UP000184513">
    <property type="component" value="Unassembled WGS sequence"/>
</dbReference>
<name>A0A1M7M9Y3_9BACT</name>
<comment type="catalytic activity">
    <reaction evidence="6">
        <text>arsenic triglutathione + [thioredoxin]-dithiol + S-adenosyl-L-methionine + 2 H2O = methylarsonous acid + [thioredoxin]-disulfide + 3 glutathione + S-adenosyl-L-homocysteine + H(+)</text>
        <dbReference type="Rhea" id="RHEA:69460"/>
        <dbReference type="Rhea" id="RHEA-COMP:10698"/>
        <dbReference type="Rhea" id="RHEA-COMP:10700"/>
        <dbReference type="ChEBI" id="CHEBI:15377"/>
        <dbReference type="ChEBI" id="CHEBI:15378"/>
        <dbReference type="ChEBI" id="CHEBI:17826"/>
        <dbReference type="ChEBI" id="CHEBI:29950"/>
        <dbReference type="ChEBI" id="CHEBI:50058"/>
        <dbReference type="ChEBI" id="CHEBI:57856"/>
        <dbReference type="ChEBI" id="CHEBI:57925"/>
        <dbReference type="ChEBI" id="CHEBI:59789"/>
        <dbReference type="ChEBI" id="CHEBI:183640"/>
        <dbReference type="EC" id="2.1.1.137"/>
    </reaction>
</comment>
<evidence type="ECO:0000256" key="2">
    <source>
        <dbReference type="ARBA" id="ARBA00022691"/>
    </source>
</evidence>
<keyword evidence="10" id="KW-0489">Methyltransferase</keyword>
<dbReference type="CDD" id="cd02440">
    <property type="entry name" value="AdoMet_MTases"/>
    <property type="match status" value="1"/>
</dbReference>
<dbReference type="GO" id="GO:0030791">
    <property type="term" value="F:arsenite methyltransferase activity"/>
    <property type="evidence" value="ECO:0007669"/>
    <property type="project" value="UniProtKB-EC"/>
</dbReference>
<dbReference type="STRING" id="388280.SAMN04488057_104181"/>
<dbReference type="EC" id="2.1.1.137" evidence="4"/>
<dbReference type="NCBIfam" id="NF008823">
    <property type="entry name" value="PRK11873.1"/>
    <property type="match status" value="1"/>
</dbReference>
<dbReference type="Gene3D" id="3.40.50.150">
    <property type="entry name" value="Vaccinia Virus protein VP39"/>
    <property type="match status" value="1"/>
</dbReference>
<evidence type="ECO:0000259" key="9">
    <source>
        <dbReference type="Pfam" id="PF13847"/>
    </source>
</evidence>
<dbReference type="InterPro" id="IPR029063">
    <property type="entry name" value="SAM-dependent_MTases_sf"/>
</dbReference>